<proteinExistence type="predicted"/>
<name>A0A914HUZ1_GLORO</name>
<keyword evidence="2" id="KW-0812">Transmembrane</keyword>
<keyword evidence="2" id="KW-1133">Transmembrane helix</keyword>
<sequence>MDQWKAAFKQIYGKTPTKKESSLAPLSVRELPKSLEKFKGGAQKRKQLTVRIDGEFGSPLKLRKSTKEHLLLVNNGSETVQNAVVEEANCQNAKQMPVMGRRPIVCANVGQLLTPEKSSSSAVLVEDEEGRELGEEEEVTNVEGEQEGGGNLLQKTEEKKKEARRKKRVQNSDPNAAGNFVSVNLRRRRFAPISKFRGKKWSKIWKKRSKNRLKISALQMTQFTWRMFVWEWSSGARTSTKGRRSIIAVTLFEFFVDSFWCLFAEYMHLFIFTMLAYLIFSAVREQIFEGMRRRTPPTS</sequence>
<dbReference type="AlphaFoldDB" id="A0A914HUZ1"/>
<reference evidence="4" key="1">
    <citation type="submission" date="2022-11" db="UniProtKB">
        <authorList>
            <consortium name="WormBaseParasite"/>
        </authorList>
    </citation>
    <scope>IDENTIFICATION</scope>
</reference>
<accession>A0A914HUZ1</accession>
<keyword evidence="3" id="KW-1185">Reference proteome</keyword>
<protein>
    <submittedName>
        <fullName evidence="4">Uncharacterized protein</fullName>
    </submittedName>
</protein>
<dbReference type="Proteomes" id="UP000887572">
    <property type="component" value="Unplaced"/>
</dbReference>
<feature type="transmembrane region" description="Helical" evidence="2">
    <location>
        <begin position="266"/>
        <end position="283"/>
    </location>
</feature>
<evidence type="ECO:0000313" key="3">
    <source>
        <dbReference type="Proteomes" id="UP000887572"/>
    </source>
</evidence>
<evidence type="ECO:0000256" key="2">
    <source>
        <dbReference type="SAM" id="Phobius"/>
    </source>
</evidence>
<keyword evidence="2" id="KW-0472">Membrane</keyword>
<evidence type="ECO:0000313" key="4">
    <source>
        <dbReference type="WBParaSite" id="Gr19_v10_g4023.t2"/>
    </source>
</evidence>
<dbReference type="WBParaSite" id="Gr19_v10_g4023.t2">
    <property type="protein sequence ID" value="Gr19_v10_g4023.t2"/>
    <property type="gene ID" value="Gr19_v10_g4023"/>
</dbReference>
<feature type="region of interest" description="Disordered" evidence="1">
    <location>
        <begin position="117"/>
        <end position="178"/>
    </location>
</feature>
<organism evidence="3 4">
    <name type="scientific">Globodera rostochiensis</name>
    <name type="common">Golden nematode worm</name>
    <name type="synonym">Heterodera rostochiensis</name>
    <dbReference type="NCBI Taxonomy" id="31243"/>
    <lineage>
        <taxon>Eukaryota</taxon>
        <taxon>Metazoa</taxon>
        <taxon>Ecdysozoa</taxon>
        <taxon>Nematoda</taxon>
        <taxon>Chromadorea</taxon>
        <taxon>Rhabditida</taxon>
        <taxon>Tylenchina</taxon>
        <taxon>Tylenchomorpha</taxon>
        <taxon>Tylenchoidea</taxon>
        <taxon>Heteroderidae</taxon>
        <taxon>Heteroderinae</taxon>
        <taxon>Globodera</taxon>
    </lineage>
</organism>
<evidence type="ECO:0000256" key="1">
    <source>
        <dbReference type="SAM" id="MobiDB-lite"/>
    </source>
</evidence>
<feature type="compositionally biased region" description="Acidic residues" evidence="1">
    <location>
        <begin position="125"/>
        <end position="146"/>
    </location>
</feature>